<dbReference type="PANTHER" id="PTHR11439:SF450">
    <property type="entry name" value="REVERSE TRANSCRIPTASE TY1_COPIA-TYPE DOMAIN-CONTAINING PROTEIN"/>
    <property type="match status" value="1"/>
</dbReference>
<comment type="caution">
    <text evidence="3">The sequence shown here is derived from an EMBL/GenBank/DDBJ whole genome shotgun (WGS) entry which is preliminary data.</text>
</comment>
<name>A0AA39RIP5_ACESA</name>
<dbReference type="InterPro" id="IPR043502">
    <property type="entry name" value="DNA/RNA_pol_sf"/>
</dbReference>
<proteinExistence type="predicted"/>
<gene>
    <name evidence="3" type="ORF">LWI29_009785</name>
</gene>
<evidence type="ECO:0000313" key="3">
    <source>
        <dbReference type="EMBL" id="KAK0573554.1"/>
    </source>
</evidence>
<organism evidence="3 4">
    <name type="scientific">Acer saccharum</name>
    <name type="common">Sugar maple</name>
    <dbReference type="NCBI Taxonomy" id="4024"/>
    <lineage>
        <taxon>Eukaryota</taxon>
        <taxon>Viridiplantae</taxon>
        <taxon>Streptophyta</taxon>
        <taxon>Embryophyta</taxon>
        <taxon>Tracheophyta</taxon>
        <taxon>Spermatophyta</taxon>
        <taxon>Magnoliopsida</taxon>
        <taxon>eudicotyledons</taxon>
        <taxon>Gunneridae</taxon>
        <taxon>Pentapetalae</taxon>
        <taxon>rosids</taxon>
        <taxon>malvids</taxon>
        <taxon>Sapindales</taxon>
        <taxon>Sapindaceae</taxon>
        <taxon>Hippocastanoideae</taxon>
        <taxon>Acereae</taxon>
        <taxon>Acer</taxon>
    </lineage>
</organism>
<dbReference type="PANTHER" id="PTHR11439">
    <property type="entry name" value="GAG-POL-RELATED RETROTRANSPOSON"/>
    <property type="match status" value="1"/>
</dbReference>
<dbReference type="InterPro" id="IPR013103">
    <property type="entry name" value="RVT_2"/>
</dbReference>
<accession>A0AA39RIP5</accession>
<dbReference type="Proteomes" id="UP001168877">
    <property type="component" value="Unassembled WGS sequence"/>
</dbReference>
<feature type="domain" description="Reverse transcriptase Ty1/copia-type" evidence="2">
    <location>
        <begin position="92"/>
        <end position="333"/>
    </location>
</feature>
<feature type="compositionally biased region" description="Pro residues" evidence="1">
    <location>
        <begin position="17"/>
        <end position="29"/>
    </location>
</feature>
<evidence type="ECO:0000259" key="2">
    <source>
        <dbReference type="Pfam" id="PF07727"/>
    </source>
</evidence>
<evidence type="ECO:0000313" key="4">
    <source>
        <dbReference type="Proteomes" id="UP001168877"/>
    </source>
</evidence>
<dbReference type="SUPFAM" id="SSF56672">
    <property type="entry name" value="DNA/RNA polymerases"/>
    <property type="match status" value="1"/>
</dbReference>
<reference evidence="3" key="1">
    <citation type="journal article" date="2022" name="Plant J.">
        <title>Strategies of tolerance reflected in two North American maple genomes.</title>
        <authorList>
            <person name="McEvoy S.L."/>
            <person name="Sezen U.U."/>
            <person name="Trouern-Trend A."/>
            <person name="McMahon S.M."/>
            <person name="Schaberg P.G."/>
            <person name="Yang J."/>
            <person name="Wegrzyn J.L."/>
            <person name="Swenson N.G."/>
        </authorList>
    </citation>
    <scope>NUCLEOTIDE SEQUENCE</scope>
    <source>
        <strain evidence="3">NS2018</strain>
    </source>
</reference>
<protein>
    <recommendedName>
        <fullName evidence="2">Reverse transcriptase Ty1/copia-type domain-containing protein</fullName>
    </recommendedName>
</protein>
<keyword evidence="4" id="KW-1185">Reference proteome</keyword>
<dbReference type="EMBL" id="JAUESC010000387">
    <property type="protein sequence ID" value="KAK0573554.1"/>
    <property type="molecule type" value="Genomic_DNA"/>
</dbReference>
<feature type="region of interest" description="Disordered" evidence="1">
    <location>
        <begin position="1"/>
        <end position="39"/>
    </location>
</feature>
<reference evidence="3" key="2">
    <citation type="submission" date="2023-06" db="EMBL/GenBank/DDBJ databases">
        <authorList>
            <person name="Swenson N.G."/>
            <person name="Wegrzyn J.L."/>
            <person name="Mcevoy S.L."/>
        </authorList>
    </citation>
    <scope>NUCLEOTIDE SEQUENCE</scope>
    <source>
        <strain evidence="3">NS2018</strain>
        <tissue evidence="3">Leaf</tissue>
    </source>
</reference>
<sequence>MSQPITEVPPNTAAPVPHDPPPSRPPPIPDHTNDHPMITRSKNHIHKPLTKLSMTSLLSSAPSEPTCASQALKSPEWRRAMSEEFDALIHNGTWVLVPPNTSQNIVGCKWVFRIKRSPDGSISRFKARLVAKGFHQRPGLDYTDTFSPVVKTTTIRVLLCLAVTKGWPLRQLDVNNAFLQGHLTEDVFMAQPPGFVDPAFPSHVCRLQRAIYGLKQAPRAWYNELRQFLIQKGFVNSRSDTSLFIFNANGCVIFLLVYVDDIIVTGSDGNLVNEFITSLARRFSIKDLGALSYFLGVEVLPCASGLFLSQKKYVTELLTRTKMLDSKPVTTPLPTDRELKLLDGTSLTDVTEFRQVIGALQYLSFTRPDIAFAVNKLAQFMHHPTTGHWAIAKRLLRYLHGTISHGLVVRRDSPLLLHAFSDADWAGNQDDRTSTSAYVVFLGSNAISWCSRKQRSVARSSTEAEYRAVATTASEVIWLTSLLRELMIPMAGPPTIYCDNIGATYLCSNPVFHSRMKHIAIDFHFVREKVQSNQLRISHVSSADQLADSLTKPLSRTRFCLLRSKISVSEMPTVLWGRVKEV</sequence>
<dbReference type="AlphaFoldDB" id="A0AA39RIP5"/>
<dbReference type="CDD" id="cd09272">
    <property type="entry name" value="RNase_HI_RT_Ty1"/>
    <property type="match status" value="1"/>
</dbReference>
<dbReference type="Pfam" id="PF07727">
    <property type="entry name" value="RVT_2"/>
    <property type="match status" value="1"/>
</dbReference>
<evidence type="ECO:0000256" key="1">
    <source>
        <dbReference type="SAM" id="MobiDB-lite"/>
    </source>
</evidence>